<dbReference type="Pfam" id="PF10257">
    <property type="entry name" value="RAI16-like"/>
    <property type="match status" value="1"/>
</dbReference>
<organism evidence="4 5">
    <name type="scientific">Furculomyces boomerangus</name>
    <dbReference type="NCBI Taxonomy" id="61424"/>
    <lineage>
        <taxon>Eukaryota</taxon>
        <taxon>Fungi</taxon>
        <taxon>Fungi incertae sedis</taxon>
        <taxon>Zoopagomycota</taxon>
        <taxon>Kickxellomycotina</taxon>
        <taxon>Harpellomycetes</taxon>
        <taxon>Harpellales</taxon>
        <taxon>Harpellaceae</taxon>
        <taxon>Furculomyces</taxon>
    </lineage>
</organism>
<comment type="similarity">
    <text evidence="1">Belongs to the FHIP family.</text>
</comment>
<dbReference type="Proteomes" id="UP000245699">
    <property type="component" value="Unassembled WGS sequence"/>
</dbReference>
<reference evidence="4 5" key="1">
    <citation type="journal article" date="2018" name="MBio">
        <title>Comparative Genomics Reveals the Core Gene Toolbox for the Fungus-Insect Symbiosis.</title>
        <authorList>
            <person name="Wang Y."/>
            <person name="Stata M."/>
            <person name="Wang W."/>
            <person name="Stajich J.E."/>
            <person name="White M.M."/>
            <person name="Moncalvo J.M."/>
        </authorList>
    </citation>
    <scope>NUCLEOTIDE SEQUENCE [LARGE SCALE GENOMIC DNA]</scope>
    <source>
        <strain evidence="4 5">AUS-77-4</strain>
    </source>
</reference>
<evidence type="ECO:0000313" key="4">
    <source>
        <dbReference type="EMBL" id="PVU87183.1"/>
    </source>
</evidence>
<accession>A0A2T9Y4E8</accession>
<dbReference type="InterPro" id="IPR019384">
    <property type="entry name" value="FHIP"/>
</dbReference>
<comment type="caution">
    <text evidence="4">The sequence shown here is derived from an EMBL/GenBank/DDBJ whole genome shotgun (WGS) entry which is preliminary data.</text>
</comment>
<dbReference type="InterPro" id="IPR045669">
    <property type="entry name" value="FHIP_C"/>
</dbReference>
<evidence type="ECO:0000259" key="3">
    <source>
        <dbReference type="Pfam" id="PF19314"/>
    </source>
</evidence>
<dbReference type="OrthoDB" id="5600235at2759"/>
<dbReference type="EMBL" id="MBFT01000793">
    <property type="protein sequence ID" value="PVU87183.1"/>
    <property type="molecule type" value="Genomic_DNA"/>
</dbReference>
<feature type="compositionally biased region" description="Polar residues" evidence="2">
    <location>
        <begin position="764"/>
        <end position="781"/>
    </location>
</feature>
<gene>
    <name evidence="4" type="ORF">BB559_006180</name>
</gene>
<evidence type="ECO:0000313" key="5">
    <source>
        <dbReference type="Proteomes" id="UP000245699"/>
    </source>
</evidence>
<sequence length="1058" mass="120289">MFRKKGLAEIRKKAIRALAESQENESSGIQTTKYIFSKIKGFVETAGEVISETLSTSPTINDYWYEILAFYNSDVYDFGVVNVNNTRIPQCLEGIYNLLLNEWSVNQQKDSSFGKLTNFLFREKVLYNITLYAELDFPTGILPLVLRFFKGFVDAAPSQILVEPAFKNQLYKLIKNTAAFLEDFKKLSEFANTLAYEPNPDESYNTGTVSATILERFMMNGFPSLSLAYKIWRTHTTNGPFLINNATIISRFELVRLLNSIFCRLALDIHLCPIYFSENYPAKQYEPESKTKSFDRPNSTESTRTLFYNNPEEFYLWILFSNLMIPGLTGEVSREALLNYSLLCLRCGNHTNFGNFFSSQKGIITGLIENTSYLYSQMSITKPALRSKSCRIFSLAMMGPRALPIPVRQIYDYEMKSQQNRKYSSVTKSKSESVDDSLVLPFSKMNVRNTEQQYRGNTNSSNTRTLIDQGSFSNPDYLESVLTSFKKRQKDVDMFFLCWELLDEITVSTEQLTIIRESVYSRINSSFLRPTVFPSLASVRDSLAFTTTIYVTELIKCTHSQTMKRVLYEFLLGCDTFPESRNPPRITPTPNNNIGYTESFFLNMLDQKSKYLQPDFQNGPGGTNNNVGLFGSLDNGTTGNGIRLLLVDRMLDENDKLSLSTLKLFDTLLDTFDQFVYTSLVLRNFIPRKRDVNNVVGLDNETGVSYFTEQSAIGMDDSLGLDYNLARSVMKHFMHVSPSKISLYMPEAVKKAAQSTKNKHAQNFLKSDPNQTEPGLQTDNDSQIENDPDYDLLVEDMCCTYTESSIIKLNLICQVKQKIWKEIDPTNLQPNNNAEFFCGDFIGTLFKLLKSMLSHHATQNLVLTSILSKLILIGDHNLCTFLLFQNNSMANILDYQTEPFDVENITMPQSPKSVESGRCSDLGSQFSGSERYLHDLLVIISSKAHIKSRSIVNFEQKLEQVLNSGLVKSVYYAKHLPEKDSSLDQTKIKDFGTEDLDPSLNETSNKNKGSNKRFLLAYAILEEFCKEIGGITMAHAYVALDQKSKAIQIKQNTDLETQ</sequence>
<proteinExistence type="inferred from homology"/>
<evidence type="ECO:0000256" key="2">
    <source>
        <dbReference type="SAM" id="MobiDB-lite"/>
    </source>
</evidence>
<keyword evidence="5" id="KW-1185">Reference proteome</keyword>
<name>A0A2T9Y4E8_9FUNG</name>
<dbReference type="AlphaFoldDB" id="A0A2T9Y4E8"/>
<dbReference type="Pfam" id="PF19314">
    <property type="entry name" value="DUF5917"/>
    <property type="match status" value="1"/>
</dbReference>
<evidence type="ECO:0000256" key="1">
    <source>
        <dbReference type="ARBA" id="ARBA00024336"/>
    </source>
</evidence>
<feature type="region of interest" description="Disordered" evidence="2">
    <location>
        <begin position="763"/>
        <end position="784"/>
    </location>
</feature>
<dbReference type="PANTHER" id="PTHR21705">
    <property type="entry name" value="RAI16 PROTEIN-RELATED"/>
    <property type="match status" value="1"/>
</dbReference>
<feature type="domain" description="FHF complex subunit HOOK-interacting protein C-terminal" evidence="3">
    <location>
        <begin position="839"/>
        <end position="886"/>
    </location>
</feature>
<protein>
    <recommendedName>
        <fullName evidence="3">FHF complex subunit HOOK-interacting protein C-terminal domain-containing protein</fullName>
    </recommendedName>
</protein>
<dbReference type="PANTHER" id="PTHR21705:SF11">
    <property type="entry name" value="FHIP FAMILY PROTEIN CG3558"/>
    <property type="match status" value="1"/>
</dbReference>